<dbReference type="InterPro" id="IPR022254">
    <property type="entry name" value="DUF3775"/>
</dbReference>
<sequence>MNPAPSEEDGDALELDLARICFIVVKARAFDAQEEVVEPDYGSDAVDDQARQVLEAYGDDPTYQELCQAIDDLSEEEQCRLVALAWIGRGTYERGDWDEALEAARDGHTDHTAQYLTSMPLLGDYIEEGLAAFGLSCMELEGEHL</sequence>
<evidence type="ECO:0000313" key="1">
    <source>
        <dbReference type="EMBL" id="GHD52547.1"/>
    </source>
</evidence>
<dbReference type="Pfam" id="PF12616">
    <property type="entry name" value="DUF3775"/>
    <property type="match status" value="1"/>
</dbReference>
<reference evidence="1" key="1">
    <citation type="journal article" date="2014" name="Int. J. Syst. Evol. Microbiol.">
        <title>Complete genome sequence of Corynebacterium casei LMG S-19264T (=DSM 44701T), isolated from a smear-ripened cheese.</title>
        <authorList>
            <consortium name="US DOE Joint Genome Institute (JGI-PGF)"/>
            <person name="Walter F."/>
            <person name="Albersmeier A."/>
            <person name="Kalinowski J."/>
            <person name="Ruckert C."/>
        </authorList>
    </citation>
    <scope>NUCLEOTIDE SEQUENCE</scope>
    <source>
        <strain evidence="1">KCTC 42651</strain>
    </source>
</reference>
<dbReference type="RefSeq" id="WP_229837121.1">
    <property type="nucleotide sequence ID" value="NZ_BMZS01000006.1"/>
</dbReference>
<comment type="caution">
    <text evidence="1">The sequence shown here is derived from an EMBL/GenBank/DDBJ whole genome shotgun (WGS) entry which is preliminary data.</text>
</comment>
<accession>A0A918XSM4</accession>
<reference evidence="1" key="2">
    <citation type="submission" date="2020-09" db="EMBL/GenBank/DDBJ databases">
        <authorList>
            <person name="Sun Q."/>
            <person name="Kim S."/>
        </authorList>
    </citation>
    <scope>NUCLEOTIDE SEQUENCE</scope>
    <source>
        <strain evidence="1">KCTC 42651</strain>
    </source>
</reference>
<organism evidence="1 2">
    <name type="scientific">Thalassobaculum fulvum</name>
    <dbReference type="NCBI Taxonomy" id="1633335"/>
    <lineage>
        <taxon>Bacteria</taxon>
        <taxon>Pseudomonadati</taxon>
        <taxon>Pseudomonadota</taxon>
        <taxon>Alphaproteobacteria</taxon>
        <taxon>Rhodospirillales</taxon>
        <taxon>Thalassobaculaceae</taxon>
        <taxon>Thalassobaculum</taxon>
    </lineage>
</organism>
<gene>
    <name evidence="1" type="ORF">GCM10017083_28020</name>
</gene>
<evidence type="ECO:0008006" key="3">
    <source>
        <dbReference type="Google" id="ProtNLM"/>
    </source>
</evidence>
<proteinExistence type="predicted"/>
<evidence type="ECO:0000313" key="2">
    <source>
        <dbReference type="Proteomes" id="UP000630353"/>
    </source>
</evidence>
<protein>
    <recommendedName>
        <fullName evidence="3">DUF3775 domain-containing protein</fullName>
    </recommendedName>
</protein>
<dbReference type="AlphaFoldDB" id="A0A918XSM4"/>
<keyword evidence="2" id="KW-1185">Reference proteome</keyword>
<dbReference type="Proteomes" id="UP000630353">
    <property type="component" value="Unassembled WGS sequence"/>
</dbReference>
<dbReference type="EMBL" id="BMZS01000006">
    <property type="protein sequence ID" value="GHD52547.1"/>
    <property type="molecule type" value="Genomic_DNA"/>
</dbReference>
<name>A0A918XSM4_9PROT</name>